<dbReference type="GO" id="GO:0003723">
    <property type="term" value="F:RNA binding"/>
    <property type="evidence" value="ECO:0007669"/>
    <property type="project" value="InterPro"/>
</dbReference>
<dbReference type="PANTHER" id="PTHR47926">
    <property type="entry name" value="PENTATRICOPEPTIDE REPEAT-CONTAINING PROTEIN"/>
    <property type="match status" value="1"/>
</dbReference>
<reference evidence="3 4" key="1">
    <citation type="journal article" date="2011" name="Science">
        <title>The Selaginella genome identifies genetic changes associated with the evolution of vascular plants.</title>
        <authorList>
            <person name="Banks J.A."/>
            <person name="Nishiyama T."/>
            <person name="Hasebe M."/>
            <person name="Bowman J.L."/>
            <person name="Gribskov M."/>
            <person name="dePamphilis C."/>
            <person name="Albert V.A."/>
            <person name="Aono N."/>
            <person name="Aoyama T."/>
            <person name="Ambrose B.A."/>
            <person name="Ashton N.W."/>
            <person name="Axtell M.J."/>
            <person name="Barker E."/>
            <person name="Barker M.S."/>
            <person name="Bennetzen J.L."/>
            <person name="Bonawitz N.D."/>
            <person name="Chapple C."/>
            <person name="Cheng C."/>
            <person name="Correa L.G."/>
            <person name="Dacre M."/>
            <person name="DeBarry J."/>
            <person name="Dreyer I."/>
            <person name="Elias M."/>
            <person name="Engstrom E.M."/>
            <person name="Estelle M."/>
            <person name="Feng L."/>
            <person name="Finet C."/>
            <person name="Floyd S.K."/>
            <person name="Frommer W.B."/>
            <person name="Fujita T."/>
            <person name="Gramzow L."/>
            <person name="Gutensohn M."/>
            <person name="Harholt J."/>
            <person name="Hattori M."/>
            <person name="Heyl A."/>
            <person name="Hirai T."/>
            <person name="Hiwatashi Y."/>
            <person name="Ishikawa M."/>
            <person name="Iwata M."/>
            <person name="Karol K.G."/>
            <person name="Koehler B."/>
            <person name="Kolukisaoglu U."/>
            <person name="Kubo M."/>
            <person name="Kurata T."/>
            <person name="Lalonde S."/>
            <person name="Li K."/>
            <person name="Li Y."/>
            <person name="Litt A."/>
            <person name="Lyons E."/>
            <person name="Manning G."/>
            <person name="Maruyama T."/>
            <person name="Michael T.P."/>
            <person name="Mikami K."/>
            <person name="Miyazaki S."/>
            <person name="Morinaga S."/>
            <person name="Murata T."/>
            <person name="Mueller-Roeber B."/>
            <person name="Nelson D.R."/>
            <person name="Obara M."/>
            <person name="Oguri Y."/>
            <person name="Olmstead R.G."/>
            <person name="Onodera N."/>
            <person name="Petersen B.L."/>
            <person name="Pils B."/>
            <person name="Prigge M."/>
            <person name="Rensing S.A."/>
            <person name="Riano-Pachon D.M."/>
            <person name="Roberts A.W."/>
            <person name="Sato Y."/>
            <person name="Scheller H.V."/>
            <person name="Schulz B."/>
            <person name="Schulz C."/>
            <person name="Shakirov E.V."/>
            <person name="Shibagaki N."/>
            <person name="Shinohara N."/>
            <person name="Shippen D.E."/>
            <person name="Soerensen I."/>
            <person name="Sotooka R."/>
            <person name="Sugimoto N."/>
            <person name="Sugita M."/>
            <person name="Sumikawa N."/>
            <person name="Tanurdzic M."/>
            <person name="Theissen G."/>
            <person name="Ulvskov P."/>
            <person name="Wakazuki S."/>
            <person name="Weng J.K."/>
            <person name="Willats W.W."/>
            <person name="Wipf D."/>
            <person name="Wolf P.G."/>
            <person name="Yang L."/>
            <person name="Zimmer A.D."/>
            <person name="Zhu Q."/>
            <person name="Mitros T."/>
            <person name="Hellsten U."/>
            <person name="Loque D."/>
            <person name="Otillar R."/>
            <person name="Salamov A."/>
            <person name="Schmutz J."/>
            <person name="Shapiro H."/>
            <person name="Lindquist E."/>
            <person name="Lucas S."/>
            <person name="Rokhsar D."/>
            <person name="Grigoriev I.V."/>
        </authorList>
    </citation>
    <scope>NUCLEOTIDE SEQUENCE [LARGE SCALE GENOMIC DNA]</scope>
</reference>
<dbReference type="Proteomes" id="UP000001514">
    <property type="component" value="Unassembled WGS sequence"/>
</dbReference>
<dbReference type="InterPro" id="IPR011990">
    <property type="entry name" value="TPR-like_helical_dom_sf"/>
</dbReference>
<name>D8S4K9_SELML</name>
<dbReference type="InParanoid" id="D8S4K9"/>
<dbReference type="KEGG" id="smo:SELMODRAFT_72357"/>
<feature type="non-terminal residue" evidence="3">
    <location>
        <position position="1"/>
    </location>
</feature>
<dbReference type="AlphaFoldDB" id="D8S4K9"/>
<evidence type="ECO:0000256" key="2">
    <source>
        <dbReference type="PROSITE-ProRule" id="PRU00708"/>
    </source>
</evidence>
<protein>
    <recommendedName>
        <fullName evidence="5">Pentatricopeptide repeat-containing protein</fullName>
    </recommendedName>
</protein>
<organism evidence="4">
    <name type="scientific">Selaginella moellendorffii</name>
    <name type="common">Spikemoss</name>
    <dbReference type="NCBI Taxonomy" id="88036"/>
    <lineage>
        <taxon>Eukaryota</taxon>
        <taxon>Viridiplantae</taxon>
        <taxon>Streptophyta</taxon>
        <taxon>Embryophyta</taxon>
        <taxon>Tracheophyta</taxon>
        <taxon>Lycopodiopsida</taxon>
        <taxon>Selaginellales</taxon>
        <taxon>Selaginellaceae</taxon>
        <taxon>Selaginella</taxon>
    </lineage>
</organism>
<gene>
    <name evidence="3" type="ORF">SELMODRAFT_72357</name>
</gene>
<dbReference type="InterPro" id="IPR046960">
    <property type="entry name" value="PPR_At4g14850-like_plant"/>
</dbReference>
<feature type="repeat" description="PPR" evidence="2">
    <location>
        <begin position="27"/>
        <end position="61"/>
    </location>
</feature>
<dbReference type="InterPro" id="IPR002885">
    <property type="entry name" value="PPR_rpt"/>
</dbReference>
<evidence type="ECO:0008006" key="5">
    <source>
        <dbReference type="Google" id="ProtNLM"/>
    </source>
</evidence>
<dbReference type="HOGENOM" id="CLU_002706_0_0_1"/>
<keyword evidence="4" id="KW-1185">Reference proteome</keyword>
<sequence>NALLVAFARSGDLEDAKKIFDRSPSRDLAAWNTMAAGFSQFGRGGDALESFHSMLLEGMRADEISVLHALIGCNHLGLVENAGRIFASMAADHRLVPWIEHYSVMAEALGRSCEAGAARELVDSMPYFPDRKTLGGL</sequence>
<keyword evidence="1" id="KW-0677">Repeat</keyword>
<dbReference type="eggNOG" id="KOG4197">
    <property type="taxonomic scope" value="Eukaryota"/>
</dbReference>
<dbReference type="Gene3D" id="1.25.40.10">
    <property type="entry name" value="Tetratricopeptide repeat domain"/>
    <property type="match status" value="1"/>
</dbReference>
<proteinExistence type="predicted"/>
<evidence type="ECO:0000313" key="4">
    <source>
        <dbReference type="Proteomes" id="UP000001514"/>
    </source>
</evidence>
<dbReference type="EMBL" id="GL377601">
    <property type="protein sequence ID" value="EFJ20769.1"/>
    <property type="molecule type" value="Genomic_DNA"/>
</dbReference>
<dbReference type="PROSITE" id="PS51375">
    <property type="entry name" value="PPR"/>
    <property type="match status" value="1"/>
</dbReference>
<feature type="non-terminal residue" evidence="3">
    <location>
        <position position="137"/>
    </location>
</feature>
<evidence type="ECO:0000313" key="3">
    <source>
        <dbReference type="EMBL" id="EFJ20769.1"/>
    </source>
</evidence>
<dbReference type="Pfam" id="PF01535">
    <property type="entry name" value="PPR"/>
    <property type="match status" value="2"/>
</dbReference>
<evidence type="ECO:0000256" key="1">
    <source>
        <dbReference type="ARBA" id="ARBA00022737"/>
    </source>
</evidence>
<accession>D8S4K9</accession>
<dbReference type="GO" id="GO:0009451">
    <property type="term" value="P:RNA modification"/>
    <property type="evidence" value="ECO:0007669"/>
    <property type="project" value="InterPro"/>
</dbReference>
<dbReference type="Gramene" id="EFJ20769">
    <property type="protein sequence ID" value="EFJ20769"/>
    <property type="gene ID" value="SELMODRAFT_72357"/>
</dbReference>